<dbReference type="AlphaFoldDB" id="A0A1R4EPL3"/>
<protein>
    <submittedName>
        <fullName evidence="2">Uncharacterized protein</fullName>
    </submittedName>
</protein>
<reference evidence="2 3" key="1">
    <citation type="submission" date="2017-02" db="EMBL/GenBank/DDBJ databases">
        <authorList>
            <person name="Peterson S.W."/>
        </authorList>
    </citation>
    <scope>NUCLEOTIDE SEQUENCE [LARGE SCALE GENOMIC DNA]</scope>
    <source>
        <strain evidence="2 3">3F5N</strain>
    </source>
</reference>
<gene>
    <name evidence="2" type="ORF">FM111_00110</name>
</gene>
<sequence length="280" mass="30938">MGMKSMFPKAAVVAAMVALAGCATTPPAEVRMIPTADHGVGVRFSRGNALMVSNGPSGAIMLLPVRYNDTQKFFFSIAAFNTSGYPINIGSEDVRLYLDGQPYRVEDFDYLRHTARTTAQREMNLAWADAAVEYFLTLQEMEDHPRRHDIAYRSASGQLQASHDHIQRRLRQTISTLGRTMLETTTIDPGTAHGGAILAEQIVIPDGMVRDMVIEVRFGGFPHRFRLNLAPSGTYAPTPVDIPAVPAQVTQELMRTRETWHWTDGPPPSPAIFKGMPVIE</sequence>
<evidence type="ECO:0000313" key="3">
    <source>
        <dbReference type="Proteomes" id="UP000195766"/>
    </source>
</evidence>
<evidence type="ECO:0000256" key="1">
    <source>
        <dbReference type="SAM" id="SignalP"/>
    </source>
</evidence>
<dbReference type="PROSITE" id="PS51257">
    <property type="entry name" value="PROKAR_LIPOPROTEIN"/>
    <property type="match status" value="1"/>
</dbReference>
<name>A0A1R4EPL3_BREDI</name>
<dbReference type="EMBL" id="FUIE01000001">
    <property type="protein sequence ID" value="SJM45555.1"/>
    <property type="molecule type" value="Genomic_DNA"/>
</dbReference>
<organism evidence="2 3">
    <name type="scientific">Brevundimonas diminuta 3F5N</name>
    <dbReference type="NCBI Taxonomy" id="1255603"/>
    <lineage>
        <taxon>Bacteria</taxon>
        <taxon>Pseudomonadati</taxon>
        <taxon>Pseudomonadota</taxon>
        <taxon>Alphaproteobacteria</taxon>
        <taxon>Caulobacterales</taxon>
        <taxon>Caulobacteraceae</taxon>
        <taxon>Brevundimonas</taxon>
    </lineage>
</organism>
<keyword evidence="1" id="KW-0732">Signal</keyword>
<feature type="chain" id="PRO_5012458595" evidence="1">
    <location>
        <begin position="21"/>
        <end position="280"/>
    </location>
</feature>
<proteinExistence type="predicted"/>
<evidence type="ECO:0000313" key="2">
    <source>
        <dbReference type="EMBL" id="SJM45555.1"/>
    </source>
</evidence>
<accession>A0A1R4EPL3</accession>
<feature type="signal peptide" evidence="1">
    <location>
        <begin position="1"/>
        <end position="20"/>
    </location>
</feature>
<dbReference type="Proteomes" id="UP000195766">
    <property type="component" value="Unassembled WGS sequence"/>
</dbReference>